<feature type="compositionally biased region" description="Basic and acidic residues" evidence="1">
    <location>
        <begin position="36"/>
        <end position="58"/>
    </location>
</feature>
<gene>
    <name evidence="2" type="ORF">MMAB1_1935</name>
</gene>
<protein>
    <recommendedName>
        <fullName evidence="4">Anthranilate phosphoribosyltransferase</fullName>
    </recommendedName>
</protein>
<dbReference type="Proteomes" id="UP000069850">
    <property type="component" value="Chromosome 1"/>
</dbReference>
<evidence type="ECO:0000313" key="2">
    <source>
        <dbReference type="EMBL" id="CVK33148.1"/>
    </source>
</evidence>
<dbReference type="EMBL" id="LT158599">
    <property type="protein sequence ID" value="CVK33148.1"/>
    <property type="molecule type" value="Genomic_DNA"/>
</dbReference>
<dbReference type="Gene3D" id="1.20.970.10">
    <property type="entry name" value="Transferase, Pyrimidine Nucleoside Phosphorylase, Chain C"/>
    <property type="match status" value="1"/>
</dbReference>
<evidence type="ECO:0000256" key="1">
    <source>
        <dbReference type="SAM" id="MobiDB-lite"/>
    </source>
</evidence>
<sequence>MIREAIARVSSGTDLTPPEATGVMEEIMQGAATPAPDRRVPHGAADEGGDRNRDRGVRQGDAGCRRPGLPPGPGGAGRYLRDRG</sequence>
<evidence type="ECO:0000313" key="3">
    <source>
        <dbReference type="Proteomes" id="UP000069850"/>
    </source>
</evidence>
<name>A0A0X3BM48_9EURY</name>
<feature type="region of interest" description="Disordered" evidence="1">
    <location>
        <begin position="1"/>
        <end position="84"/>
    </location>
</feature>
<reference evidence="2 3" key="1">
    <citation type="submission" date="2016-01" db="EMBL/GenBank/DDBJ databases">
        <authorList>
            <person name="Manzoor S."/>
        </authorList>
    </citation>
    <scope>NUCLEOTIDE SEQUENCE [LARGE SCALE GENOMIC DNA]</scope>
    <source>
        <strain evidence="2">Methanoculleus sp MAB1</strain>
    </source>
</reference>
<accession>A0A0X3BM48</accession>
<proteinExistence type="predicted"/>
<dbReference type="KEGG" id="mema:MMAB1_1935"/>
<evidence type="ECO:0008006" key="4">
    <source>
        <dbReference type="Google" id="ProtNLM"/>
    </source>
</evidence>
<dbReference type="AlphaFoldDB" id="A0A0X3BM48"/>
<organism evidence="2 3">
    <name type="scientific">Methanoculleus bourgensis</name>
    <dbReference type="NCBI Taxonomy" id="83986"/>
    <lineage>
        <taxon>Archaea</taxon>
        <taxon>Methanobacteriati</taxon>
        <taxon>Methanobacteriota</taxon>
        <taxon>Stenosarchaea group</taxon>
        <taxon>Methanomicrobia</taxon>
        <taxon>Methanomicrobiales</taxon>
        <taxon>Methanomicrobiaceae</taxon>
        <taxon>Methanoculleus</taxon>
    </lineage>
</organism>